<keyword evidence="1" id="KW-0812">Transmembrane</keyword>
<reference evidence="3 4" key="1">
    <citation type="submission" date="2019-07" db="EMBL/GenBank/DDBJ databases">
        <title>WGS assembly of Gossypium tomentosum.</title>
        <authorList>
            <person name="Chen Z.J."/>
            <person name="Sreedasyam A."/>
            <person name="Ando A."/>
            <person name="Song Q."/>
            <person name="De L."/>
            <person name="Hulse-Kemp A."/>
            <person name="Ding M."/>
            <person name="Ye W."/>
            <person name="Kirkbride R."/>
            <person name="Jenkins J."/>
            <person name="Plott C."/>
            <person name="Lovell J."/>
            <person name="Lin Y.-M."/>
            <person name="Vaughn R."/>
            <person name="Liu B."/>
            <person name="Li W."/>
            <person name="Simpson S."/>
            <person name="Scheffler B."/>
            <person name="Saski C."/>
            <person name="Grover C."/>
            <person name="Hu G."/>
            <person name="Conover J."/>
            <person name="Carlson J."/>
            <person name="Shu S."/>
            <person name="Boston L."/>
            <person name="Williams M."/>
            <person name="Peterson D."/>
            <person name="Mcgee K."/>
            <person name="Jones D."/>
            <person name="Wendel J."/>
            <person name="Stelly D."/>
            <person name="Grimwood J."/>
            <person name="Schmutz J."/>
        </authorList>
    </citation>
    <scope>NUCLEOTIDE SEQUENCE [LARGE SCALE GENOMIC DNA]</scope>
    <source>
        <strain evidence="3">7179.01</strain>
    </source>
</reference>
<evidence type="ECO:0000313" key="3">
    <source>
        <dbReference type="EMBL" id="TYH65280.1"/>
    </source>
</evidence>
<proteinExistence type="predicted"/>
<accession>A0A5D2KES8</accession>
<feature type="transmembrane region" description="Helical" evidence="1">
    <location>
        <begin position="49"/>
        <end position="75"/>
    </location>
</feature>
<dbReference type="AlphaFoldDB" id="A0A5D2KES8"/>
<keyword evidence="1" id="KW-0472">Membrane</keyword>
<keyword evidence="1" id="KW-1133">Transmembrane helix</keyword>
<keyword evidence="4" id="KW-1185">Reference proteome</keyword>
<feature type="chain" id="PRO_5022836758" evidence="2">
    <location>
        <begin position="21"/>
        <end position="99"/>
    </location>
</feature>
<gene>
    <name evidence="3" type="ORF">ES332_D06G044700v1</name>
</gene>
<dbReference type="EMBL" id="CM017628">
    <property type="protein sequence ID" value="TYH65280.1"/>
    <property type="molecule type" value="Genomic_DNA"/>
</dbReference>
<organism evidence="3 4">
    <name type="scientific">Gossypium tomentosum</name>
    <name type="common">Hawaiian cotton</name>
    <name type="synonym">Gossypium sandvicense</name>
    <dbReference type="NCBI Taxonomy" id="34277"/>
    <lineage>
        <taxon>Eukaryota</taxon>
        <taxon>Viridiplantae</taxon>
        <taxon>Streptophyta</taxon>
        <taxon>Embryophyta</taxon>
        <taxon>Tracheophyta</taxon>
        <taxon>Spermatophyta</taxon>
        <taxon>Magnoliopsida</taxon>
        <taxon>eudicotyledons</taxon>
        <taxon>Gunneridae</taxon>
        <taxon>Pentapetalae</taxon>
        <taxon>rosids</taxon>
        <taxon>malvids</taxon>
        <taxon>Malvales</taxon>
        <taxon>Malvaceae</taxon>
        <taxon>Malvoideae</taxon>
        <taxon>Gossypium</taxon>
    </lineage>
</organism>
<evidence type="ECO:0000256" key="1">
    <source>
        <dbReference type="SAM" id="Phobius"/>
    </source>
</evidence>
<evidence type="ECO:0000256" key="2">
    <source>
        <dbReference type="SAM" id="SignalP"/>
    </source>
</evidence>
<protein>
    <submittedName>
        <fullName evidence="3">Uncharacterized protein</fullName>
    </submittedName>
</protein>
<name>A0A5D2KES8_GOSTO</name>
<dbReference type="Proteomes" id="UP000322667">
    <property type="component" value="Chromosome D06"/>
</dbReference>
<keyword evidence="2" id="KW-0732">Signal</keyword>
<evidence type="ECO:0000313" key="4">
    <source>
        <dbReference type="Proteomes" id="UP000322667"/>
    </source>
</evidence>
<feature type="signal peptide" evidence="2">
    <location>
        <begin position="1"/>
        <end position="20"/>
    </location>
</feature>
<sequence>MKSLTLLAPLLLCVTLPCSSLNVASDSAAAALAILKWKASLQSQSQNHSVLLYFVYLLFKLIIVLINIGIFTCGIHHRQKDIILLNLHLPIGNDLALIF</sequence>